<sequence>MTSFIAILAIAGGFGALVGILVGSRRPQRVTVGPEAASAAVSMGASLGTRMRDIAPTGYVGMLARQVALAGRPPAWTVDRILMAKPILGIVALLLSGWFISGDPGVPRLALGIFVTLLCFFLPDLLILSKAQKRQEEIQNALADTLDQMTIAVEAGLGFESAMAKAATNGKGPLAEEFIRTLQDMSIGQARKAAYEAFSERTSSPDLRRFTRSIIQADAYGLAIADVLRIQASEMRLRRRQRAEEKAMKVPVKVLFPLVFCILPVLFIVLMTPAVLGMVKAFS</sequence>
<feature type="domain" description="Type II secretion system protein GspF" evidence="7">
    <location>
        <begin position="146"/>
        <end position="271"/>
    </location>
</feature>
<organism evidence="8 9">
    <name type="scientific">Cryobacterium psychrotolerans</name>
    <dbReference type="NCBI Taxonomy" id="386301"/>
    <lineage>
        <taxon>Bacteria</taxon>
        <taxon>Bacillati</taxon>
        <taxon>Actinomycetota</taxon>
        <taxon>Actinomycetes</taxon>
        <taxon>Micrococcales</taxon>
        <taxon>Microbacteriaceae</taxon>
        <taxon>Cryobacterium</taxon>
    </lineage>
</organism>
<accession>A0A1G9FCM3</accession>
<reference evidence="8 9" key="1">
    <citation type="submission" date="2016-10" db="EMBL/GenBank/DDBJ databases">
        <authorList>
            <person name="de Groot N.N."/>
        </authorList>
    </citation>
    <scope>NUCLEOTIDE SEQUENCE [LARGE SCALE GENOMIC DNA]</scope>
    <source>
        <strain evidence="8 9">CGMCC 1.5382</strain>
    </source>
</reference>
<dbReference type="RefSeq" id="WP_092324284.1">
    <property type="nucleotide sequence ID" value="NZ_FNFU01000015.1"/>
</dbReference>
<dbReference type="EMBL" id="FNFU01000015">
    <property type="protein sequence ID" value="SDK86185.1"/>
    <property type="molecule type" value="Genomic_DNA"/>
</dbReference>
<feature type="transmembrane region" description="Helical" evidence="6">
    <location>
        <begin position="82"/>
        <end position="100"/>
    </location>
</feature>
<feature type="transmembrane region" description="Helical" evidence="6">
    <location>
        <begin position="6"/>
        <end position="23"/>
    </location>
</feature>
<gene>
    <name evidence="8" type="ORF">SAMN05216282_11564</name>
</gene>
<evidence type="ECO:0000313" key="9">
    <source>
        <dbReference type="Proteomes" id="UP000198701"/>
    </source>
</evidence>
<evidence type="ECO:0000313" key="8">
    <source>
        <dbReference type="EMBL" id="SDK86185.1"/>
    </source>
</evidence>
<protein>
    <submittedName>
        <fullName evidence="8">Tight adherence protein C</fullName>
    </submittedName>
</protein>
<dbReference type="PANTHER" id="PTHR35007:SF2">
    <property type="entry name" value="PILUS ASSEMBLE PROTEIN"/>
    <property type="match status" value="1"/>
</dbReference>
<proteinExistence type="predicted"/>
<dbReference type="STRING" id="386301.SAMN05216282_11564"/>
<comment type="subcellular location">
    <subcellularLocation>
        <location evidence="1">Cell membrane</location>
        <topology evidence="1">Multi-pass membrane protein</topology>
    </subcellularLocation>
</comment>
<keyword evidence="3 6" id="KW-0812">Transmembrane</keyword>
<keyword evidence="4 6" id="KW-1133">Transmembrane helix</keyword>
<keyword evidence="2" id="KW-1003">Cell membrane</keyword>
<keyword evidence="9" id="KW-1185">Reference proteome</keyword>
<evidence type="ECO:0000256" key="2">
    <source>
        <dbReference type="ARBA" id="ARBA00022475"/>
    </source>
</evidence>
<keyword evidence="5 6" id="KW-0472">Membrane</keyword>
<evidence type="ECO:0000256" key="5">
    <source>
        <dbReference type="ARBA" id="ARBA00023136"/>
    </source>
</evidence>
<dbReference type="OrthoDB" id="9810662at2"/>
<feature type="transmembrane region" description="Helical" evidence="6">
    <location>
        <begin position="254"/>
        <end position="276"/>
    </location>
</feature>
<evidence type="ECO:0000259" key="7">
    <source>
        <dbReference type="Pfam" id="PF00482"/>
    </source>
</evidence>
<dbReference type="Proteomes" id="UP000198701">
    <property type="component" value="Unassembled WGS sequence"/>
</dbReference>
<evidence type="ECO:0000256" key="3">
    <source>
        <dbReference type="ARBA" id="ARBA00022692"/>
    </source>
</evidence>
<dbReference type="InterPro" id="IPR018076">
    <property type="entry name" value="T2SS_GspF_dom"/>
</dbReference>
<dbReference type="GO" id="GO:0005886">
    <property type="term" value="C:plasma membrane"/>
    <property type="evidence" value="ECO:0007669"/>
    <property type="project" value="UniProtKB-SubCell"/>
</dbReference>
<dbReference type="Pfam" id="PF00482">
    <property type="entry name" value="T2SSF"/>
    <property type="match status" value="1"/>
</dbReference>
<evidence type="ECO:0000256" key="6">
    <source>
        <dbReference type="SAM" id="Phobius"/>
    </source>
</evidence>
<evidence type="ECO:0000256" key="4">
    <source>
        <dbReference type="ARBA" id="ARBA00022989"/>
    </source>
</evidence>
<dbReference type="PANTHER" id="PTHR35007">
    <property type="entry name" value="INTEGRAL MEMBRANE PROTEIN-RELATED"/>
    <property type="match status" value="1"/>
</dbReference>
<name>A0A1G9FCM3_9MICO</name>
<feature type="transmembrane region" description="Helical" evidence="6">
    <location>
        <begin position="106"/>
        <end position="128"/>
    </location>
</feature>
<evidence type="ECO:0000256" key="1">
    <source>
        <dbReference type="ARBA" id="ARBA00004651"/>
    </source>
</evidence>
<dbReference type="AlphaFoldDB" id="A0A1G9FCM3"/>